<dbReference type="GO" id="GO:0003677">
    <property type="term" value="F:DNA binding"/>
    <property type="evidence" value="ECO:0007669"/>
    <property type="project" value="InterPro"/>
</dbReference>
<name>A0A846M2Q9_9ACTN</name>
<reference evidence="4 5" key="3">
    <citation type="submission" date="2020-02" db="EMBL/GenBank/DDBJ databases">
        <title>Sequencing the genomes of 1000 actinobacteria strains.</title>
        <authorList>
            <person name="Klenk H.-P."/>
        </authorList>
    </citation>
    <scope>NUCLEOTIDE SEQUENCE [LARGE SCALE GENOMIC DNA]</scope>
    <source>
        <strain evidence="4 5">DSM 45201</strain>
    </source>
</reference>
<keyword evidence="6" id="KW-1185">Reference proteome</keyword>
<dbReference type="EMBL" id="BMMI01000010">
    <property type="protein sequence ID" value="GGL82622.1"/>
    <property type="molecule type" value="Genomic_DNA"/>
</dbReference>
<dbReference type="InterPro" id="IPR011010">
    <property type="entry name" value="DNA_brk_join_enz"/>
</dbReference>
<protein>
    <submittedName>
        <fullName evidence="4">Site-specific recombinase XerD</fullName>
    </submittedName>
</protein>
<evidence type="ECO:0000313" key="3">
    <source>
        <dbReference type="EMBL" id="GGL82622.1"/>
    </source>
</evidence>
<comment type="caution">
    <text evidence="4">The sequence shown here is derived from an EMBL/GenBank/DDBJ whole genome shotgun (WGS) entry which is preliminary data.</text>
</comment>
<evidence type="ECO:0000256" key="1">
    <source>
        <dbReference type="ARBA" id="ARBA00023172"/>
    </source>
</evidence>
<gene>
    <name evidence="4" type="ORF">FB380_004427</name>
    <name evidence="3" type="ORF">GCM10011589_43840</name>
</gene>
<dbReference type="GO" id="GO:0015074">
    <property type="term" value="P:DNA integration"/>
    <property type="evidence" value="ECO:0007669"/>
    <property type="project" value="InterPro"/>
</dbReference>
<dbReference type="Proteomes" id="UP000552836">
    <property type="component" value="Unassembled WGS sequence"/>
</dbReference>
<evidence type="ECO:0000313" key="6">
    <source>
        <dbReference type="Proteomes" id="UP000648663"/>
    </source>
</evidence>
<proteinExistence type="predicted"/>
<sequence>MRHQHQPTGLAGQVGTLDRTAAWRLLRRLATDAGIAAPDRISPHSARHTYATTALDAGVALRDVQDSMGHRDPRTTRLYDRTRGNLSRNATYAVAAALADD</sequence>
<feature type="domain" description="Tyr recombinase" evidence="2">
    <location>
        <begin position="1"/>
        <end position="92"/>
    </location>
</feature>
<reference evidence="6" key="2">
    <citation type="journal article" date="2019" name="Int. J. Syst. Evol. Microbiol.">
        <title>The Global Catalogue of Microorganisms (GCM) 10K type strain sequencing project: providing services to taxonomists for standard genome sequencing and annotation.</title>
        <authorList>
            <consortium name="The Broad Institute Genomics Platform"/>
            <consortium name="The Broad Institute Genome Sequencing Center for Infectious Disease"/>
            <person name="Wu L."/>
            <person name="Ma J."/>
        </authorList>
    </citation>
    <scope>NUCLEOTIDE SEQUENCE [LARGE SCALE GENOMIC DNA]</scope>
    <source>
        <strain evidence="6">CGMCC 4.5581</strain>
    </source>
</reference>
<dbReference type="PROSITE" id="PS51898">
    <property type="entry name" value="TYR_RECOMBINASE"/>
    <property type="match status" value="1"/>
</dbReference>
<evidence type="ECO:0000313" key="5">
    <source>
        <dbReference type="Proteomes" id="UP000552836"/>
    </source>
</evidence>
<dbReference type="Gene3D" id="1.10.443.10">
    <property type="entry name" value="Intergrase catalytic core"/>
    <property type="match status" value="1"/>
</dbReference>
<dbReference type="EMBL" id="JAAMPA010000003">
    <property type="protein sequence ID" value="NIH69929.1"/>
    <property type="molecule type" value="Genomic_DNA"/>
</dbReference>
<dbReference type="CDD" id="cd00397">
    <property type="entry name" value="DNA_BRE_C"/>
    <property type="match status" value="1"/>
</dbReference>
<reference evidence="3" key="1">
    <citation type="journal article" date="2014" name="Int. J. Syst. Evol. Microbiol.">
        <title>Complete genome of a new Firmicutes species belonging to the dominant human colonic microbiota ('Ruminococcus bicirculans') reveals two chromosomes and a selective capacity to utilize plant glucans.</title>
        <authorList>
            <consortium name="NISC Comparative Sequencing Program"/>
            <person name="Wegmann U."/>
            <person name="Louis P."/>
            <person name="Goesmann A."/>
            <person name="Henrissat B."/>
            <person name="Duncan S.H."/>
            <person name="Flint H.J."/>
        </authorList>
    </citation>
    <scope>NUCLEOTIDE SEQUENCE</scope>
    <source>
        <strain evidence="3">CGMCC 4.5581</strain>
    </source>
</reference>
<dbReference type="InterPro" id="IPR013762">
    <property type="entry name" value="Integrase-like_cat_sf"/>
</dbReference>
<dbReference type="RefSeq" id="WP_208383949.1">
    <property type="nucleotide sequence ID" value="NZ_BAABJU010000002.1"/>
</dbReference>
<dbReference type="GO" id="GO:0006310">
    <property type="term" value="P:DNA recombination"/>
    <property type="evidence" value="ECO:0007669"/>
    <property type="project" value="UniProtKB-KW"/>
</dbReference>
<keyword evidence="1" id="KW-0233">DNA recombination</keyword>
<evidence type="ECO:0000259" key="2">
    <source>
        <dbReference type="PROSITE" id="PS51898"/>
    </source>
</evidence>
<dbReference type="InterPro" id="IPR002104">
    <property type="entry name" value="Integrase_catalytic"/>
</dbReference>
<dbReference type="Proteomes" id="UP000648663">
    <property type="component" value="Unassembled WGS sequence"/>
</dbReference>
<organism evidence="4 5">
    <name type="scientific">Modestobacter marinus</name>
    <dbReference type="NCBI Taxonomy" id="477641"/>
    <lineage>
        <taxon>Bacteria</taxon>
        <taxon>Bacillati</taxon>
        <taxon>Actinomycetota</taxon>
        <taxon>Actinomycetes</taxon>
        <taxon>Geodermatophilales</taxon>
        <taxon>Geodermatophilaceae</taxon>
        <taxon>Modestobacter</taxon>
    </lineage>
</organism>
<reference evidence="3" key="4">
    <citation type="submission" date="2024-05" db="EMBL/GenBank/DDBJ databases">
        <authorList>
            <person name="Sun Q."/>
            <person name="Zhou Y."/>
        </authorList>
    </citation>
    <scope>NUCLEOTIDE SEQUENCE</scope>
    <source>
        <strain evidence="3">CGMCC 4.5581</strain>
    </source>
</reference>
<dbReference type="AlphaFoldDB" id="A0A846M2Q9"/>
<evidence type="ECO:0000313" key="4">
    <source>
        <dbReference type="EMBL" id="NIH69929.1"/>
    </source>
</evidence>
<dbReference type="SUPFAM" id="SSF56349">
    <property type="entry name" value="DNA breaking-rejoining enzymes"/>
    <property type="match status" value="1"/>
</dbReference>
<dbReference type="Pfam" id="PF00589">
    <property type="entry name" value="Phage_integrase"/>
    <property type="match status" value="1"/>
</dbReference>
<accession>A0A846M2Q9</accession>